<gene>
    <name evidence="10" type="ORF">HKI87_12g71640</name>
</gene>
<dbReference type="EMBL" id="CP151512">
    <property type="protein sequence ID" value="WZN65604.1"/>
    <property type="molecule type" value="Genomic_DNA"/>
</dbReference>
<feature type="active site" description="Nucleophile" evidence="9">
    <location>
        <position position="14"/>
    </location>
</feature>
<evidence type="ECO:0000256" key="3">
    <source>
        <dbReference type="ARBA" id="ARBA00012039"/>
    </source>
</evidence>
<dbReference type="InterPro" id="IPR000243">
    <property type="entry name" value="Pept_T1A_subB"/>
</dbReference>
<keyword evidence="5" id="KW-0645">Protease</keyword>
<dbReference type="PANTHER" id="PTHR32194:SF0">
    <property type="entry name" value="ATP-DEPENDENT PROTEASE SUBUNIT HSLV"/>
    <property type="match status" value="1"/>
</dbReference>
<dbReference type="InterPro" id="IPR023333">
    <property type="entry name" value="Proteasome_suB-type"/>
</dbReference>
<evidence type="ECO:0000313" key="10">
    <source>
        <dbReference type="EMBL" id="WZN65604.1"/>
    </source>
</evidence>
<organism evidence="10 11">
    <name type="scientific">Chloropicon roscoffensis</name>
    <dbReference type="NCBI Taxonomy" id="1461544"/>
    <lineage>
        <taxon>Eukaryota</taxon>
        <taxon>Viridiplantae</taxon>
        <taxon>Chlorophyta</taxon>
        <taxon>Chloropicophyceae</taxon>
        <taxon>Chloropicales</taxon>
        <taxon>Chloropicaceae</taxon>
        <taxon>Chloropicon</taxon>
    </lineage>
</organism>
<evidence type="ECO:0000256" key="8">
    <source>
        <dbReference type="ARBA" id="ARBA00022942"/>
    </source>
</evidence>
<dbReference type="GO" id="GO:0005634">
    <property type="term" value="C:nucleus"/>
    <property type="evidence" value="ECO:0007669"/>
    <property type="project" value="UniProtKB-SubCell"/>
</dbReference>
<evidence type="ECO:0000256" key="5">
    <source>
        <dbReference type="ARBA" id="ARBA00022670"/>
    </source>
</evidence>
<evidence type="ECO:0000256" key="2">
    <source>
        <dbReference type="ARBA" id="ARBA00004123"/>
    </source>
</evidence>
<evidence type="ECO:0000256" key="1">
    <source>
        <dbReference type="ARBA" id="ARBA00001198"/>
    </source>
</evidence>
<dbReference type="Pfam" id="PF00227">
    <property type="entry name" value="Proteasome"/>
    <property type="match status" value="1"/>
</dbReference>
<dbReference type="InterPro" id="IPR029055">
    <property type="entry name" value="Ntn_hydrolases_N"/>
</dbReference>
<dbReference type="SUPFAM" id="SSF56235">
    <property type="entry name" value="N-terminal nucleophile aminohydrolases (Ntn hydrolases)"/>
    <property type="match status" value="1"/>
</dbReference>
<dbReference type="GO" id="GO:0019774">
    <property type="term" value="C:proteasome core complex, beta-subunit complex"/>
    <property type="evidence" value="ECO:0007669"/>
    <property type="project" value="UniProtKB-ARBA"/>
</dbReference>
<keyword evidence="8 10" id="KW-0647">Proteasome</keyword>
<protein>
    <recommendedName>
        <fullName evidence="3">proteasome endopeptidase complex</fullName>
        <ecNumber evidence="3">3.4.25.1</ecNumber>
    </recommendedName>
</protein>
<comment type="subcellular location">
    <subcellularLocation>
        <location evidence="2">Nucleus</location>
    </subcellularLocation>
</comment>
<evidence type="ECO:0000313" key="11">
    <source>
        <dbReference type="Proteomes" id="UP001472866"/>
    </source>
</evidence>
<evidence type="ECO:0000256" key="4">
    <source>
        <dbReference type="ARBA" id="ARBA00022490"/>
    </source>
</evidence>
<comment type="catalytic activity">
    <reaction evidence="1">
        <text>Cleavage of peptide bonds with very broad specificity.</text>
        <dbReference type="EC" id="3.4.25.1"/>
    </reaction>
</comment>
<dbReference type="PROSITE" id="PS51476">
    <property type="entry name" value="PROTEASOME_BETA_2"/>
    <property type="match status" value="1"/>
</dbReference>
<dbReference type="Gene3D" id="3.60.20.10">
    <property type="entry name" value="Glutamine Phosphoribosylpyrophosphate, subunit 1, domain 1"/>
    <property type="match status" value="1"/>
</dbReference>
<sequence>MMNKKSQEEVLTGTTIMACTYEGGVVLGADSRTSSGSYVANRAADKITKCCDRVYLCRSGSAAHTQAVAGYANLYLNQHAVELGQKGCSVKTAANIVKEIAYTNKQWMNAGMIVAGWDAKNKGKVFVIPMGGTLMDVPFAVGGSGSIYINAFVDRNWKPEMTKDECKAFVRKAVSLAISRDGSSGGVVRTVTVDEHEEVKEFVPGNEVPVYQDEIRSTGGVPKVEFVPVP</sequence>
<accession>A0AAX4PI29</accession>
<proteinExistence type="predicted"/>
<dbReference type="PRINTS" id="PR00141">
    <property type="entry name" value="PROTEASOME"/>
</dbReference>
<dbReference type="GO" id="GO:0005737">
    <property type="term" value="C:cytoplasm"/>
    <property type="evidence" value="ECO:0007669"/>
    <property type="project" value="TreeGrafter"/>
</dbReference>
<dbReference type="AlphaFoldDB" id="A0AAX4PI29"/>
<reference evidence="10 11" key="1">
    <citation type="submission" date="2024-03" db="EMBL/GenBank/DDBJ databases">
        <title>Complete genome sequence of the green alga Chloropicon roscoffensis RCC1871.</title>
        <authorList>
            <person name="Lemieux C."/>
            <person name="Pombert J.-F."/>
            <person name="Otis C."/>
            <person name="Turmel M."/>
        </authorList>
    </citation>
    <scope>NUCLEOTIDE SEQUENCE [LARGE SCALE GENOMIC DNA]</scope>
    <source>
        <strain evidence="10 11">RCC1871</strain>
    </source>
</reference>
<dbReference type="Proteomes" id="UP001472866">
    <property type="component" value="Chromosome 12"/>
</dbReference>
<dbReference type="EC" id="3.4.25.1" evidence="3"/>
<dbReference type="CDD" id="cd03762">
    <property type="entry name" value="proteasome_beta_type_6"/>
    <property type="match status" value="1"/>
</dbReference>
<keyword evidence="6" id="KW-0888">Threonine protease</keyword>
<dbReference type="PANTHER" id="PTHR32194">
    <property type="entry name" value="METALLOPROTEASE TLDD"/>
    <property type="match status" value="1"/>
</dbReference>
<evidence type="ECO:0000256" key="6">
    <source>
        <dbReference type="ARBA" id="ARBA00022698"/>
    </source>
</evidence>
<name>A0AAX4PI29_9CHLO</name>
<evidence type="ECO:0000256" key="7">
    <source>
        <dbReference type="ARBA" id="ARBA00022801"/>
    </source>
</evidence>
<dbReference type="InterPro" id="IPR001353">
    <property type="entry name" value="Proteasome_sua/b"/>
</dbReference>
<dbReference type="GO" id="GO:0004298">
    <property type="term" value="F:threonine-type endopeptidase activity"/>
    <property type="evidence" value="ECO:0007669"/>
    <property type="project" value="UniProtKB-KW"/>
</dbReference>
<keyword evidence="4" id="KW-0963">Cytoplasm</keyword>
<keyword evidence="7" id="KW-0378">Hydrolase</keyword>
<keyword evidence="11" id="KW-1185">Reference proteome</keyword>
<dbReference type="GO" id="GO:0051603">
    <property type="term" value="P:proteolysis involved in protein catabolic process"/>
    <property type="evidence" value="ECO:0007669"/>
    <property type="project" value="InterPro"/>
</dbReference>
<evidence type="ECO:0000256" key="9">
    <source>
        <dbReference type="PIRSR" id="PIRSR600243-1"/>
    </source>
</evidence>